<protein>
    <submittedName>
        <fullName evidence="2">Uncharacterized protein</fullName>
    </submittedName>
</protein>
<keyword evidence="3" id="KW-1185">Reference proteome</keyword>
<evidence type="ECO:0000256" key="1">
    <source>
        <dbReference type="SAM" id="MobiDB-lite"/>
    </source>
</evidence>
<feature type="compositionally biased region" description="Basic residues" evidence="1">
    <location>
        <begin position="150"/>
        <end position="159"/>
    </location>
</feature>
<dbReference type="Proteomes" id="UP000658720">
    <property type="component" value="Unassembled WGS sequence"/>
</dbReference>
<evidence type="ECO:0000313" key="2">
    <source>
        <dbReference type="EMBL" id="MBE9255608.1"/>
    </source>
</evidence>
<evidence type="ECO:0000313" key="3">
    <source>
        <dbReference type="Proteomes" id="UP000658720"/>
    </source>
</evidence>
<dbReference type="RefSeq" id="WP_194021065.1">
    <property type="nucleotide sequence ID" value="NZ_JADEVV010000073.1"/>
</dbReference>
<proteinExistence type="predicted"/>
<feature type="region of interest" description="Disordered" evidence="1">
    <location>
        <begin position="120"/>
        <end position="189"/>
    </location>
</feature>
<name>A0ABR9VZ04_9SYNC</name>
<organism evidence="2 3">
    <name type="scientific">Synechocystis salina LEGE 00031</name>
    <dbReference type="NCBI Taxonomy" id="1828736"/>
    <lineage>
        <taxon>Bacteria</taxon>
        <taxon>Bacillati</taxon>
        <taxon>Cyanobacteriota</taxon>
        <taxon>Cyanophyceae</taxon>
        <taxon>Synechococcales</taxon>
        <taxon>Merismopediaceae</taxon>
        <taxon>Synechocystis</taxon>
    </lineage>
</organism>
<gene>
    <name evidence="2" type="ORF">IQ217_17565</name>
</gene>
<sequence>MTISQTQKDPGILQTVSLLTAYCFDLRGMAPKQVINGWLKDFSALWIRLAVIEALYLGRYKAVSVEHLLEFWHKKGQPNFHFSAEFERLVSQNLPRSLAIATDKSMEELTKIADQSWQLKVPNRGQNQISQSPDRQVSPSDPGELEPLPWHHRGQKNLQHHAPENSKAPRVSEEGPVHRSPGPAPSIEQFIPITQESNFLSRLQSVLSQDSENV</sequence>
<reference evidence="2 3" key="1">
    <citation type="submission" date="2020-10" db="EMBL/GenBank/DDBJ databases">
        <authorList>
            <person name="Castelo-Branco R."/>
            <person name="Eusebio N."/>
            <person name="Adriana R."/>
            <person name="Vieira A."/>
            <person name="Brugerolle De Fraissinette N."/>
            <person name="Rezende De Castro R."/>
            <person name="Schneider M.P."/>
            <person name="Vasconcelos V."/>
            <person name="Leao P.N."/>
        </authorList>
    </citation>
    <scope>NUCLEOTIDE SEQUENCE [LARGE SCALE GENOMIC DNA]</scope>
    <source>
        <strain evidence="2 3">LEGE 00031</strain>
    </source>
</reference>
<accession>A0ABR9VZ04</accession>
<feature type="compositionally biased region" description="Polar residues" evidence="1">
    <location>
        <begin position="120"/>
        <end position="139"/>
    </location>
</feature>
<dbReference type="EMBL" id="JADEVV010000073">
    <property type="protein sequence ID" value="MBE9255608.1"/>
    <property type="molecule type" value="Genomic_DNA"/>
</dbReference>
<comment type="caution">
    <text evidence="2">The sequence shown here is derived from an EMBL/GenBank/DDBJ whole genome shotgun (WGS) entry which is preliminary data.</text>
</comment>